<evidence type="ECO:0000313" key="2">
    <source>
        <dbReference type="EMBL" id="TNN41034.1"/>
    </source>
</evidence>
<feature type="region of interest" description="Disordered" evidence="1">
    <location>
        <begin position="1"/>
        <end position="29"/>
    </location>
</feature>
<dbReference type="AlphaFoldDB" id="A0A4Z2FJS4"/>
<evidence type="ECO:0000313" key="3">
    <source>
        <dbReference type="Proteomes" id="UP000314294"/>
    </source>
</evidence>
<organism evidence="2 3">
    <name type="scientific">Liparis tanakae</name>
    <name type="common">Tanaka's snailfish</name>
    <dbReference type="NCBI Taxonomy" id="230148"/>
    <lineage>
        <taxon>Eukaryota</taxon>
        <taxon>Metazoa</taxon>
        <taxon>Chordata</taxon>
        <taxon>Craniata</taxon>
        <taxon>Vertebrata</taxon>
        <taxon>Euteleostomi</taxon>
        <taxon>Actinopterygii</taxon>
        <taxon>Neopterygii</taxon>
        <taxon>Teleostei</taxon>
        <taxon>Neoteleostei</taxon>
        <taxon>Acanthomorphata</taxon>
        <taxon>Eupercaria</taxon>
        <taxon>Perciformes</taxon>
        <taxon>Cottioidei</taxon>
        <taxon>Cottales</taxon>
        <taxon>Liparidae</taxon>
        <taxon>Liparis</taxon>
    </lineage>
</organism>
<comment type="caution">
    <text evidence="2">The sequence shown here is derived from an EMBL/GenBank/DDBJ whole genome shotgun (WGS) entry which is preliminary data.</text>
</comment>
<accession>A0A4Z2FJS4</accession>
<reference evidence="2 3" key="1">
    <citation type="submission" date="2019-03" db="EMBL/GenBank/DDBJ databases">
        <title>First draft genome of Liparis tanakae, snailfish: a comprehensive survey of snailfish specific genes.</title>
        <authorList>
            <person name="Kim W."/>
            <person name="Song I."/>
            <person name="Jeong J.-H."/>
            <person name="Kim D."/>
            <person name="Kim S."/>
            <person name="Ryu S."/>
            <person name="Song J.Y."/>
            <person name="Lee S.K."/>
        </authorList>
    </citation>
    <scope>NUCLEOTIDE SEQUENCE [LARGE SCALE GENOMIC DNA]</scope>
    <source>
        <tissue evidence="2">Muscle</tissue>
    </source>
</reference>
<evidence type="ECO:0000256" key="1">
    <source>
        <dbReference type="SAM" id="MobiDB-lite"/>
    </source>
</evidence>
<name>A0A4Z2FJS4_9TELE</name>
<feature type="compositionally biased region" description="Basic residues" evidence="1">
    <location>
        <begin position="1"/>
        <end position="24"/>
    </location>
</feature>
<dbReference type="EMBL" id="SRLO01001140">
    <property type="protein sequence ID" value="TNN41034.1"/>
    <property type="molecule type" value="Genomic_DNA"/>
</dbReference>
<protein>
    <submittedName>
        <fullName evidence="2">Uncharacterized protein</fullName>
    </submittedName>
</protein>
<sequence length="139" mass="15879">MFTKQQKKEKKTKRRTLRKDKKKRASEGAAHLTWRTLSVELVETPRRELTPKLRTSRAGHVVADWPNGGGAAIEVEAVSSARLSRYKSEFSDGPGALEAPSLMHTKSRISWTPYCSRCSAWRCIFSWDRTHAGIYTMQR</sequence>
<keyword evidence="3" id="KW-1185">Reference proteome</keyword>
<gene>
    <name evidence="2" type="ORF">EYF80_048803</name>
</gene>
<proteinExistence type="predicted"/>
<dbReference type="Proteomes" id="UP000314294">
    <property type="component" value="Unassembled WGS sequence"/>
</dbReference>